<sequence>MMDGEETLTVSEGVARAEAKGADGETGTQEGTNGTVPEKKKRGRPKDLNAPKRPQTPKAKVTMPARDRLKTERPELMTDLKAMFTALNEIWEQVSQEEKDRLQKEYEEEMEIWKPKWEAYKKTDSYKEFCLAKQEYKDKKEKKKFLKAESKKAPKKPRPGYGIFSDEIRNRVKEEVMGAGGSMGDIGKKISEEWNALSETKKAEYQEMAQRQKEEFMIKFAEYKKTQDWKDFQLKKAKMDGRHALNALNRTTYKDAPTKPTNAFSLFKAKHLKQVMEEKKGASAGELSKILGEKWKSTSPEEREPFETEAGKLKEEYNQKFAEFKRQKAYTQFLQKRVVVKNRENRLVNLRDMPKKPKTVYALFREDIKEEVPSGKGEGKGMNFVKNKFSEIDADAKLKYKQKEAELREQYDEEMKSYKEGETWKEFTKTSGKIKREMLTEAMKVMTLKFLNDAPKEPPKTAFAIFVGEKRQAVGEEGAPKKKSRQAAKDEVAEYKAEWAKLDKETQNVYDEKRKEKTKQWEAEVKTYMELPKWKEYMEEAKTLKVPVRSLLHRKKKVIKKLKNGMKLQPLPDRPESMPSKPPKARRIFFLEKRNDVDDFAKLQEMWDSLSEEEKSQYTAKEAEMQKDYQETLKAFHESDEGKQYAKKVRVIQKSRATAVAKDKFLTDMPKKPLGHLQLFFRDKVKELKKARPDLKGADLKAEITNSWKTMSDEERSVYQEKGKTLFQEYEAKLGEFKETENYKKFESTMKKLKKPVKKASGAPSKPVSMPSKPPDVIKLFKEKAGAGKKAAEISEAFRELPAEEKEKLREEAAEAFNEYEEQMKEWKSTEEGKKYMKETAALAKRRRLATAKEKFLKDEPKRPPNAVALFRNEKRSEYAPQFPDLKGLRLNGKLSEIYRGLPEEEKKVYEDMAKEKNDEYLEQLEEFQKSAEYKKYLAVAKPKAKAAGKAKAAKKETKKGPPIPDSMPKKPPKAMTLFMAANKGGGGLAEQAKAWKELGEEGQKKYTEEAKDKAEEYEKDLEDFKKTAEGKKYYRLKAAADKKSRIENARAQCLGGEDAPKAPKPAHNAYQLFVQEKRPGLAAEKKSLGEIAKELSAMWGKCSEEEKQPYEEKARKSKEEYDEALKEYKSSEGYKKFEKRRAAIERKPKPKGRAKAKSKTKGKGRAKAKAKGKAKPSEKAADSDSDSDVMGSDSDSTSSSSSD</sequence>
<feature type="region of interest" description="Disordered" evidence="6">
    <location>
        <begin position="755"/>
        <end position="775"/>
    </location>
</feature>
<feature type="coiled-coil region" evidence="5">
    <location>
        <begin position="803"/>
        <end position="830"/>
    </location>
</feature>
<dbReference type="Proteomes" id="UP001152797">
    <property type="component" value="Unassembled WGS sequence"/>
</dbReference>
<feature type="domain" description="HMG box" evidence="7">
    <location>
        <begin position="354"/>
        <end position="419"/>
    </location>
</feature>
<feature type="DNA-binding region" description="HMG box" evidence="4">
    <location>
        <begin position="354"/>
        <end position="419"/>
    </location>
</feature>
<feature type="DNA-binding region" description="HMG box" evidence="4">
    <location>
        <begin position="861"/>
        <end position="929"/>
    </location>
</feature>
<comment type="caution">
    <text evidence="8">The sequence shown here is derived from an EMBL/GenBank/DDBJ whole genome shotgun (WGS) entry which is preliminary data.</text>
</comment>
<feature type="DNA-binding region" description="HMG box" evidence="4">
    <location>
        <begin position="154"/>
        <end position="224"/>
    </location>
</feature>
<dbReference type="GO" id="GO:0005634">
    <property type="term" value="C:nucleus"/>
    <property type="evidence" value="ECO:0007669"/>
    <property type="project" value="UniProtKB-SubCell"/>
</dbReference>
<reference evidence="8" key="1">
    <citation type="submission" date="2022-10" db="EMBL/GenBank/DDBJ databases">
        <authorList>
            <person name="Chen Y."/>
            <person name="Dougan E. K."/>
            <person name="Chan C."/>
            <person name="Rhodes N."/>
            <person name="Thang M."/>
        </authorList>
    </citation>
    <scope>NUCLEOTIDE SEQUENCE</scope>
</reference>
<feature type="DNA-binding region" description="HMG box" evidence="4">
    <location>
        <begin position="969"/>
        <end position="1026"/>
    </location>
</feature>
<feature type="compositionally biased region" description="Low complexity" evidence="6">
    <location>
        <begin position="25"/>
        <end position="35"/>
    </location>
</feature>
<dbReference type="PANTHER" id="PTHR48112">
    <property type="entry name" value="HIGH MOBILITY GROUP PROTEIN DSP1"/>
    <property type="match status" value="1"/>
</dbReference>
<dbReference type="PANTHER" id="PTHR48112:SF32">
    <property type="entry name" value="HIGH MOBILITY GROUP PROTEIN B3"/>
    <property type="match status" value="1"/>
</dbReference>
<protein>
    <submittedName>
        <fullName evidence="10">HMG box domain-containing protein</fullName>
    </submittedName>
</protein>
<organism evidence="8">
    <name type="scientific">Cladocopium goreaui</name>
    <dbReference type="NCBI Taxonomy" id="2562237"/>
    <lineage>
        <taxon>Eukaryota</taxon>
        <taxon>Sar</taxon>
        <taxon>Alveolata</taxon>
        <taxon>Dinophyceae</taxon>
        <taxon>Suessiales</taxon>
        <taxon>Symbiodiniaceae</taxon>
        <taxon>Cladocopium</taxon>
    </lineage>
</organism>
<evidence type="ECO:0000256" key="4">
    <source>
        <dbReference type="PROSITE-ProRule" id="PRU00267"/>
    </source>
</evidence>
<evidence type="ECO:0000256" key="5">
    <source>
        <dbReference type="SAM" id="Coils"/>
    </source>
</evidence>
<dbReference type="EMBL" id="CAMXCT010001006">
    <property type="protein sequence ID" value="CAI3985664.1"/>
    <property type="molecule type" value="Genomic_DNA"/>
</dbReference>
<feature type="region of interest" description="Disordered" evidence="6">
    <location>
        <begin position="1"/>
        <end position="71"/>
    </location>
</feature>
<accession>A0A9P1C5X5</accession>
<feature type="DNA-binding region" description="HMG box" evidence="4">
    <location>
        <begin position="579"/>
        <end position="637"/>
    </location>
</feature>
<dbReference type="Gene3D" id="1.10.30.10">
    <property type="entry name" value="High mobility group box domain"/>
    <property type="match status" value="9"/>
</dbReference>
<feature type="domain" description="HMG box" evidence="7">
    <location>
        <begin position="861"/>
        <end position="929"/>
    </location>
</feature>
<feature type="domain" description="HMG box" evidence="7">
    <location>
        <begin position="670"/>
        <end position="738"/>
    </location>
</feature>
<feature type="compositionally biased region" description="Basic and acidic residues" evidence="6">
    <location>
        <begin position="1103"/>
        <end position="1148"/>
    </location>
</feature>
<evidence type="ECO:0000313" key="9">
    <source>
        <dbReference type="EMBL" id="CAL1139039.1"/>
    </source>
</evidence>
<gene>
    <name evidence="8" type="ORF">C1SCF055_LOCUS13089</name>
</gene>
<evidence type="ECO:0000256" key="1">
    <source>
        <dbReference type="ARBA" id="ARBA00004123"/>
    </source>
</evidence>
<evidence type="ECO:0000259" key="7">
    <source>
        <dbReference type="PROSITE" id="PS50118"/>
    </source>
</evidence>
<feature type="compositionally biased region" description="Low complexity" evidence="6">
    <location>
        <begin position="1189"/>
        <end position="1204"/>
    </location>
</feature>
<keyword evidence="5" id="KW-0175">Coiled coil</keyword>
<dbReference type="SUPFAM" id="SSF47095">
    <property type="entry name" value="HMG-box"/>
    <property type="match status" value="11"/>
</dbReference>
<proteinExistence type="predicted"/>
<dbReference type="InterPro" id="IPR009071">
    <property type="entry name" value="HMG_box_dom"/>
</dbReference>
<feature type="domain" description="HMG box" evidence="7">
    <location>
        <begin position="154"/>
        <end position="224"/>
    </location>
</feature>
<keyword evidence="2 4" id="KW-0238">DNA-binding</keyword>
<dbReference type="OrthoDB" id="1919336at2759"/>
<keyword evidence="3 4" id="KW-0539">Nucleus</keyword>
<evidence type="ECO:0000256" key="6">
    <source>
        <dbReference type="SAM" id="MobiDB-lite"/>
    </source>
</evidence>
<feature type="DNA-binding region" description="HMG box" evidence="4">
    <location>
        <begin position="257"/>
        <end position="325"/>
    </location>
</feature>
<feature type="DNA-binding region" description="HMG box" evidence="4">
    <location>
        <begin position="670"/>
        <end position="738"/>
    </location>
</feature>
<feature type="region of interest" description="Disordered" evidence="6">
    <location>
        <begin position="948"/>
        <end position="973"/>
    </location>
</feature>
<evidence type="ECO:0000313" key="10">
    <source>
        <dbReference type="EMBL" id="CAL4772976.1"/>
    </source>
</evidence>
<feature type="region of interest" description="Disordered" evidence="6">
    <location>
        <begin position="143"/>
        <end position="164"/>
    </location>
</feature>
<feature type="domain" description="HMG box" evidence="7">
    <location>
        <begin position="257"/>
        <end position="325"/>
    </location>
</feature>
<evidence type="ECO:0000256" key="2">
    <source>
        <dbReference type="ARBA" id="ARBA00023125"/>
    </source>
</evidence>
<reference evidence="9" key="2">
    <citation type="submission" date="2024-04" db="EMBL/GenBank/DDBJ databases">
        <authorList>
            <person name="Chen Y."/>
            <person name="Shah S."/>
            <person name="Dougan E. K."/>
            <person name="Thang M."/>
            <person name="Chan C."/>
        </authorList>
    </citation>
    <scope>NUCLEOTIDE SEQUENCE [LARGE SCALE GENOMIC DNA]</scope>
</reference>
<dbReference type="InterPro" id="IPR050342">
    <property type="entry name" value="HMGB"/>
</dbReference>
<keyword evidence="11" id="KW-1185">Reference proteome</keyword>
<feature type="DNA-binding region" description="HMG box" evidence="4">
    <location>
        <begin position="51"/>
        <end position="121"/>
    </location>
</feature>
<feature type="region of interest" description="Disordered" evidence="6">
    <location>
        <begin position="564"/>
        <end position="583"/>
    </location>
</feature>
<dbReference type="Pfam" id="PF00505">
    <property type="entry name" value="HMG_box"/>
    <property type="match status" value="5"/>
</dbReference>
<feature type="domain" description="HMG box" evidence="7">
    <location>
        <begin position="969"/>
        <end position="1026"/>
    </location>
</feature>
<feature type="domain" description="HMG box" evidence="7">
    <location>
        <begin position="1064"/>
        <end position="1130"/>
    </location>
</feature>
<dbReference type="SMART" id="SM00398">
    <property type="entry name" value="HMG"/>
    <property type="match status" value="11"/>
</dbReference>
<feature type="region of interest" description="Disordered" evidence="6">
    <location>
        <begin position="1099"/>
        <end position="1204"/>
    </location>
</feature>
<feature type="DNA-binding region" description="HMG box" evidence="4">
    <location>
        <begin position="456"/>
        <end position="529"/>
    </location>
</feature>
<feature type="compositionally biased region" description="Basic residues" evidence="6">
    <location>
        <begin position="1149"/>
        <end position="1175"/>
    </location>
</feature>
<dbReference type="CDD" id="cd00084">
    <property type="entry name" value="HMG-box_SF"/>
    <property type="match status" value="2"/>
</dbReference>
<feature type="domain" description="HMG box" evidence="7">
    <location>
        <begin position="51"/>
        <end position="121"/>
    </location>
</feature>
<feature type="domain" description="HMG box" evidence="7">
    <location>
        <begin position="456"/>
        <end position="529"/>
    </location>
</feature>
<evidence type="ECO:0000256" key="3">
    <source>
        <dbReference type="ARBA" id="ARBA00023242"/>
    </source>
</evidence>
<feature type="DNA-binding region" description="HMG box" evidence="4">
    <location>
        <begin position="1064"/>
        <end position="1130"/>
    </location>
</feature>
<dbReference type="EMBL" id="CAMXCT030001006">
    <property type="protein sequence ID" value="CAL4772976.1"/>
    <property type="molecule type" value="Genomic_DNA"/>
</dbReference>
<evidence type="ECO:0000313" key="11">
    <source>
        <dbReference type="Proteomes" id="UP001152797"/>
    </source>
</evidence>
<dbReference type="GO" id="GO:0003677">
    <property type="term" value="F:DNA binding"/>
    <property type="evidence" value="ECO:0007669"/>
    <property type="project" value="UniProtKB-UniRule"/>
</dbReference>
<dbReference type="AlphaFoldDB" id="A0A9P1C5X5"/>
<evidence type="ECO:0000313" key="8">
    <source>
        <dbReference type="EMBL" id="CAI3985664.1"/>
    </source>
</evidence>
<feature type="domain" description="HMG box" evidence="7">
    <location>
        <begin position="579"/>
        <end position="637"/>
    </location>
</feature>
<dbReference type="PROSITE" id="PS50118">
    <property type="entry name" value="HMG_BOX_2"/>
    <property type="match status" value="10"/>
</dbReference>
<comment type="subcellular location">
    <subcellularLocation>
        <location evidence="1">Nucleus</location>
    </subcellularLocation>
</comment>
<dbReference type="InterPro" id="IPR036910">
    <property type="entry name" value="HMG_box_dom_sf"/>
</dbReference>
<dbReference type="EMBL" id="CAMXCT020001006">
    <property type="protein sequence ID" value="CAL1139039.1"/>
    <property type="molecule type" value="Genomic_DNA"/>
</dbReference>
<name>A0A9P1C5X5_9DINO</name>